<feature type="domain" description="Acyl-CoA dehydrogenase C-terminal" evidence="2">
    <location>
        <begin position="258"/>
        <end position="388"/>
    </location>
</feature>
<dbReference type="Gene3D" id="1.20.140.10">
    <property type="entry name" value="Butyryl-CoA Dehydrogenase, subunit A, domain 3"/>
    <property type="match status" value="1"/>
</dbReference>
<sequence>MTAISERIHQAAGVVVPGSAEYRELLASIAEGASARDLDDTNPFDQIDALRSAGFGALRLPTSVGGGGLTIRELFAVIIDVAEADPIVAHILRTHYWFVEERLRQATAAGYQGLENDRWISLILQGKIFGNASSERGSEAVGNFKYGTRITSSGDRFLLDGEKFYSTGTLFSDYVSVWADVDGTAVASVIVPTDRDGVEIVDDWDGIGQRRTGTGTTRFHDVEVTEADIVSRIPLDAPPEPSYQFAFLQLYLHGLISGILRSVVSDAVELVAGRSRGFSHGPSAELNRDPLLQNSIGTLASTAFAAESVTLAAADAIDAAYASLDDAVPDAELAAQASLRTSQAKVHVDEIATRAATALFELGGASAASRAKNLDRHWRNIRTISLHNPASYKASAVGNHLLNSEPLPFNGYF</sequence>
<dbReference type="Proteomes" id="UP000662986">
    <property type="component" value="Chromosome"/>
</dbReference>
<dbReference type="PIRSF" id="PIRSF016578">
    <property type="entry name" value="HsaA"/>
    <property type="match status" value="1"/>
</dbReference>
<dbReference type="InterPro" id="IPR046373">
    <property type="entry name" value="Acyl-CoA_Oxase/DH_mid-dom_sf"/>
</dbReference>
<evidence type="ECO:0000256" key="1">
    <source>
        <dbReference type="ARBA" id="ARBA00023002"/>
    </source>
</evidence>
<accession>A0A974ZWC4</accession>
<keyword evidence="1" id="KW-0560">Oxidoreductase</keyword>
<dbReference type="PANTHER" id="PTHR43884">
    <property type="entry name" value="ACYL-COA DEHYDROGENASE"/>
    <property type="match status" value="1"/>
</dbReference>
<evidence type="ECO:0000259" key="2">
    <source>
        <dbReference type="Pfam" id="PF08028"/>
    </source>
</evidence>
<name>A0A974ZWC4_9NOCA</name>
<dbReference type="InterPro" id="IPR037069">
    <property type="entry name" value="AcylCoA_DH/ox_N_sf"/>
</dbReference>
<dbReference type="SUPFAM" id="SSF56645">
    <property type="entry name" value="Acyl-CoA dehydrogenase NM domain-like"/>
    <property type="match status" value="1"/>
</dbReference>
<dbReference type="SUPFAM" id="SSF47203">
    <property type="entry name" value="Acyl-CoA dehydrogenase C-terminal domain-like"/>
    <property type="match status" value="1"/>
</dbReference>
<dbReference type="EMBL" id="CP070619">
    <property type="protein sequence ID" value="QSE92874.1"/>
    <property type="molecule type" value="Genomic_DNA"/>
</dbReference>
<evidence type="ECO:0000313" key="3">
    <source>
        <dbReference type="EMBL" id="QSE92874.1"/>
    </source>
</evidence>
<dbReference type="PANTHER" id="PTHR43884:SF12">
    <property type="entry name" value="ISOVALERYL-COA DEHYDROGENASE, MITOCHONDRIAL-RELATED"/>
    <property type="match status" value="1"/>
</dbReference>
<dbReference type="InterPro" id="IPR013107">
    <property type="entry name" value="Acyl-CoA_DH_C"/>
</dbReference>
<gene>
    <name evidence="3" type="ORF">JWS13_31915</name>
</gene>
<reference evidence="3 4" key="2">
    <citation type="journal article" date="2022" name="Arch. Microbiol.">
        <title>Rhodococcus pseudokoreensis sp. nov. isolated from the rhizosphere of young M26 apple rootstocks.</title>
        <authorList>
            <person name="Kampfer P."/>
            <person name="Glaeser S.P."/>
            <person name="Blom J."/>
            <person name="Wolf J."/>
            <person name="Benning S."/>
            <person name="Schloter M."/>
            <person name="Neumann-Schaal M."/>
        </authorList>
    </citation>
    <scope>NUCLEOTIDE SEQUENCE [LARGE SCALE GENOMIC DNA]</scope>
    <source>
        <strain evidence="3 4">R79</strain>
    </source>
</reference>
<reference evidence="3 4" key="1">
    <citation type="journal article" date="2021" name="Microbiol. Resour. Announc.">
        <title>Complete Genome Sequences of Two Rhodococcus sp. Strains with Large and Linear Chromosomes, Isolated from Apple Rhizosphere.</title>
        <authorList>
            <person name="Benning S."/>
            <person name="Brugnone N."/>
            <person name="Siani R."/>
            <person name="Kublik S."/>
            <person name="Schloter M."/>
            <person name="Rad V."/>
        </authorList>
    </citation>
    <scope>NUCLEOTIDE SEQUENCE [LARGE SCALE GENOMIC DNA]</scope>
    <source>
        <strain evidence="3 4">R79</strain>
    </source>
</reference>
<proteinExistence type="predicted"/>
<dbReference type="InterPro" id="IPR009100">
    <property type="entry name" value="AcylCoA_DH/oxidase_NM_dom_sf"/>
</dbReference>
<dbReference type="InterPro" id="IPR036250">
    <property type="entry name" value="AcylCo_DH-like_C"/>
</dbReference>
<evidence type="ECO:0000313" key="4">
    <source>
        <dbReference type="Proteomes" id="UP000662986"/>
    </source>
</evidence>
<dbReference type="Gene3D" id="1.10.540.10">
    <property type="entry name" value="Acyl-CoA dehydrogenase/oxidase, N-terminal domain"/>
    <property type="match status" value="1"/>
</dbReference>
<keyword evidence="4" id="KW-1185">Reference proteome</keyword>
<protein>
    <submittedName>
        <fullName evidence="3">Acyl-CoA dehydrogenase</fullName>
    </submittedName>
</protein>
<dbReference type="Gene3D" id="2.40.110.10">
    <property type="entry name" value="Butyryl-CoA Dehydrogenase, subunit A, domain 2"/>
    <property type="match status" value="1"/>
</dbReference>
<dbReference type="RefSeq" id="WP_206009320.1">
    <property type="nucleotide sequence ID" value="NZ_CP070619.1"/>
</dbReference>
<dbReference type="Pfam" id="PF08028">
    <property type="entry name" value="Acyl-CoA_dh_2"/>
    <property type="match status" value="1"/>
</dbReference>
<organism evidence="3 4">
    <name type="scientific">Rhodococcus pseudokoreensis</name>
    <dbReference type="NCBI Taxonomy" id="2811421"/>
    <lineage>
        <taxon>Bacteria</taxon>
        <taxon>Bacillati</taxon>
        <taxon>Actinomycetota</taxon>
        <taxon>Actinomycetes</taxon>
        <taxon>Mycobacteriales</taxon>
        <taxon>Nocardiaceae</taxon>
        <taxon>Rhodococcus</taxon>
    </lineage>
</organism>